<evidence type="ECO:0000256" key="1">
    <source>
        <dbReference type="SAM" id="Phobius"/>
    </source>
</evidence>
<dbReference type="EMBL" id="MG590147">
    <property type="protein sequence ID" value="AWE75153.1"/>
    <property type="molecule type" value="Genomic_RNA"/>
</dbReference>
<organism evidence="2">
    <name type="scientific">Kadipiro virus</name>
    <dbReference type="NCBI Taxonomy" id="104580"/>
    <lineage>
        <taxon>Viruses</taxon>
        <taxon>Riboviria</taxon>
        <taxon>Orthornavirae</taxon>
        <taxon>Duplornaviricota</taxon>
        <taxon>Resentoviricetes</taxon>
        <taxon>Reovirales</taxon>
        <taxon>Sedoreoviridae</taxon>
        <taxon>Seadornavirus</taxon>
        <taxon>Seadornavirus kadipiroense</taxon>
    </lineage>
</organism>
<dbReference type="NCBIfam" id="TIGR04230">
    <property type="entry name" value="seadorna_VP11"/>
    <property type="match status" value="1"/>
</dbReference>
<name>A0A343WUB0_9REOV</name>
<dbReference type="PROSITE" id="PS51257">
    <property type="entry name" value="PROKAR_LIPOPROTEIN"/>
    <property type="match status" value="1"/>
</dbReference>
<accession>A0A343WUB0</accession>
<evidence type="ECO:0000313" key="2">
    <source>
        <dbReference type="EMBL" id="AWE75153.1"/>
    </source>
</evidence>
<dbReference type="InterPro" id="IPR026378">
    <property type="entry name" value="Seadorna_VP11"/>
</dbReference>
<keyword evidence="1" id="KW-1133">Transmembrane helix</keyword>
<reference evidence="2" key="1">
    <citation type="journal article" date="2018" name="Virol. J.">
        <title>Identification and genetic analysis of Kadipiro virus isolated in Shandong province, China.</title>
        <authorList>
            <person name="Zhang W."/>
            <person name="Li F."/>
            <person name="Liu A."/>
            <person name="Lin X."/>
            <person name="Fu S."/>
            <person name="Song J."/>
            <person name="Liu G."/>
            <person name="Shao N."/>
            <person name="Tao Z."/>
            <person name="Wang Q."/>
            <person name="He Y."/>
            <person name="Lei W."/>
            <person name="Liang G."/>
            <person name="Xu A."/>
            <person name="Zhao L."/>
            <person name="Wang H."/>
        </authorList>
    </citation>
    <scope>NUCLEOTIDE SEQUENCE</scope>
    <source>
        <strain evidence="2">SDKL1625</strain>
    </source>
</reference>
<proteinExistence type="predicted"/>
<feature type="transmembrane region" description="Helical" evidence="1">
    <location>
        <begin position="58"/>
        <end position="77"/>
    </location>
</feature>
<protein>
    <submittedName>
        <fullName evidence="2">VP12</fullName>
    </submittedName>
</protein>
<feature type="transmembrane region" description="Helical" evidence="1">
    <location>
        <begin position="28"/>
        <end position="46"/>
    </location>
</feature>
<keyword evidence="1" id="KW-0472">Membrane</keyword>
<keyword evidence="1" id="KW-0812">Transmembrane</keyword>
<sequence length="193" mass="20914">MSSARYNMISAVSASGCKNDKPFCVHKVVAVIVIIVSSGITVVNQIGQKKLSTDDYFVLSLVCDAISNIIVVGLSVVGMTASSKTKQVLTDGGENAIELNHMPKRVVKKLLKEENKHGADFVKSIGKDLKDLKNNDSKPDPSAPPKYDKIDESFELKSEFAGKSLITDNRTGQSFIVTTDLVKPLILESRSQS</sequence>